<reference evidence="2 3" key="1">
    <citation type="journal article" date="2019" name="Sci. Rep.">
        <title>A high-quality genome of Eragrostis curvula grass provides insights into Poaceae evolution and supports new strategies to enhance forage quality.</title>
        <authorList>
            <person name="Carballo J."/>
            <person name="Santos B.A.C.M."/>
            <person name="Zappacosta D."/>
            <person name="Garbus I."/>
            <person name="Selva J.P."/>
            <person name="Gallo C.A."/>
            <person name="Diaz A."/>
            <person name="Albertini E."/>
            <person name="Caccamo M."/>
            <person name="Echenique V."/>
        </authorList>
    </citation>
    <scope>NUCLEOTIDE SEQUENCE [LARGE SCALE GENOMIC DNA]</scope>
    <source>
        <strain evidence="3">cv. Victoria</strain>
        <tissue evidence="2">Leaf</tissue>
    </source>
</reference>
<evidence type="ECO:0000313" key="2">
    <source>
        <dbReference type="EMBL" id="TVU04074.1"/>
    </source>
</evidence>
<name>A0A5J9SYI1_9POAL</name>
<comment type="caution">
    <text evidence="2">The sequence shown here is derived from an EMBL/GenBank/DDBJ whole genome shotgun (WGS) entry which is preliminary data.</text>
</comment>
<feature type="non-terminal residue" evidence="2">
    <location>
        <position position="1"/>
    </location>
</feature>
<proteinExistence type="predicted"/>
<dbReference type="Proteomes" id="UP000324897">
    <property type="component" value="Unassembled WGS sequence"/>
</dbReference>
<organism evidence="2 3">
    <name type="scientific">Eragrostis curvula</name>
    <name type="common">weeping love grass</name>
    <dbReference type="NCBI Taxonomy" id="38414"/>
    <lineage>
        <taxon>Eukaryota</taxon>
        <taxon>Viridiplantae</taxon>
        <taxon>Streptophyta</taxon>
        <taxon>Embryophyta</taxon>
        <taxon>Tracheophyta</taxon>
        <taxon>Spermatophyta</taxon>
        <taxon>Magnoliopsida</taxon>
        <taxon>Liliopsida</taxon>
        <taxon>Poales</taxon>
        <taxon>Poaceae</taxon>
        <taxon>PACMAD clade</taxon>
        <taxon>Chloridoideae</taxon>
        <taxon>Eragrostideae</taxon>
        <taxon>Eragrostidinae</taxon>
        <taxon>Eragrostis</taxon>
    </lineage>
</organism>
<evidence type="ECO:0000313" key="3">
    <source>
        <dbReference type="Proteomes" id="UP000324897"/>
    </source>
</evidence>
<keyword evidence="3" id="KW-1185">Reference proteome</keyword>
<protein>
    <submittedName>
        <fullName evidence="2">Uncharacterized protein</fullName>
    </submittedName>
</protein>
<accession>A0A5J9SYI1</accession>
<feature type="compositionally biased region" description="Basic residues" evidence="1">
    <location>
        <begin position="61"/>
        <end position="81"/>
    </location>
</feature>
<dbReference type="EMBL" id="RWGY01000102">
    <property type="protein sequence ID" value="TVU04074.1"/>
    <property type="molecule type" value="Genomic_DNA"/>
</dbReference>
<sequence length="172" mass="18846">LSRLPSPAAKSGGCPAVRQTASAASPAPVPLGVSTRARSSPCLHQRRATSLQRRAASARARLARLHVRAPRPPQRRVRARPPRPPSAAPRHRIRAPPPPPSSSCPRPRLLRQKTALMPEPVSLGLISKIGSQRQNRFESYRHGAWHEKIPRRMEQDPATAPGESLVTIKLEI</sequence>
<evidence type="ECO:0000256" key="1">
    <source>
        <dbReference type="SAM" id="MobiDB-lite"/>
    </source>
</evidence>
<dbReference type="AlphaFoldDB" id="A0A5J9SYI1"/>
<feature type="compositionally biased region" description="Low complexity" evidence="1">
    <location>
        <begin position="48"/>
        <end position="60"/>
    </location>
</feature>
<feature type="region of interest" description="Disordered" evidence="1">
    <location>
        <begin position="1"/>
        <end position="107"/>
    </location>
</feature>
<gene>
    <name evidence="2" type="ORF">EJB05_50364</name>
</gene>